<dbReference type="PANTHER" id="PTHR48100">
    <property type="entry name" value="BROAD-SPECIFICITY PHOSPHATASE YOR283W-RELATED"/>
    <property type="match status" value="1"/>
</dbReference>
<protein>
    <recommendedName>
        <fullName evidence="1">Alpha-ribazole phosphatase</fullName>
        <ecNumber evidence="1">3.1.3.73</ecNumber>
    </recommendedName>
</protein>
<dbReference type="Gene3D" id="3.40.50.1240">
    <property type="entry name" value="Phosphoglycerate mutase-like"/>
    <property type="match status" value="1"/>
</dbReference>
<organism evidence="4 5">
    <name type="scientific">Syntrophotalea carbinolica (strain DSM 2380 / NBRC 103641 / GraBd1)</name>
    <name type="common">Pelobacter carbinolicus</name>
    <dbReference type="NCBI Taxonomy" id="338963"/>
    <lineage>
        <taxon>Bacteria</taxon>
        <taxon>Pseudomonadati</taxon>
        <taxon>Thermodesulfobacteriota</taxon>
        <taxon>Desulfuromonadia</taxon>
        <taxon>Desulfuromonadales</taxon>
        <taxon>Syntrophotaleaceae</taxon>
        <taxon>Syntrophotalea</taxon>
    </lineage>
</organism>
<feature type="active site" description="Proton donor/acceptor" evidence="2">
    <location>
        <position position="98"/>
    </location>
</feature>
<sequence length="213" mass="24071">MRPLVKDDKQKTARSGRTRLYLVRHGQVEGFGQRRYNGQADVALTALGWEQYRSLKSRLQECPLQAVYSSDLSRCFEGAKLLGEPHGLEPLPIPALRELHIGRWQGITWAELQERFPQQWQARLNDIVHYRVPDGESFQDLSRRVLPALKDLLSPHAHGDVLVVGHGAVNRVILLDALGAPLQSVFRIEQSYGCLNIIDYFEDGTSTVHLLNG</sequence>
<dbReference type="InterPro" id="IPR013078">
    <property type="entry name" value="His_Pase_superF_clade-1"/>
</dbReference>
<dbReference type="GO" id="GO:0043755">
    <property type="term" value="F:alpha-ribazole phosphatase activity"/>
    <property type="evidence" value="ECO:0007669"/>
    <property type="project" value="UniProtKB-UniRule"/>
</dbReference>
<reference evidence="4 5" key="2">
    <citation type="journal article" date="2012" name="BMC Genomics">
        <title>The genome of Pelobacter carbinolicus reveals surprising metabolic capabilities and physiological features.</title>
        <authorList>
            <person name="Aklujkar M."/>
            <person name="Haveman S.A."/>
            <person name="Didonato R.Jr."/>
            <person name="Chertkov O."/>
            <person name="Han C.S."/>
            <person name="Land M.L."/>
            <person name="Brown P."/>
            <person name="Lovley D.R."/>
        </authorList>
    </citation>
    <scope>NUCLEOTIDE SEQUENCE [LARGE SCALE GENOMIC DNA]</scope>
    <source>
        <strain evidence="5">DSM 2380 / NBRC 103641 / GraBd1</strain>
    </source>
</reference>
<proteinExistence type="predicted"/>
<dbReference type="eggNOG" id="COG0406">
    <property type="taxonomic scope" value="Bacteria"/>
</dbReference>
<dbReference type="NCBIfam" id="TIGR03162">
    <property type="entry name" value="ribazole_cobC"/>
    <property type="match status" value="1"/>
</dbReference>
<dbReference type="CDD" id="cd07067">
    <property type="entry name" value="HP_PGM_like"/>
    <property type="match status" value="1"/>
</dbReference>
<dbReference type="InterPro" id="IPR029033">
    <property type="entry name" value="His_PPase_superfam"/>
</dbReference>
<gene>
    <name evidence="4" type="primary">cobC-1</name>
    <name evidence="4" type="ordered locus">Pcar_2741</name>
</gene>
<evidence type="ECO:0000256" key="2">
    <source>
        <dbReference type="PIRSR" id="PIRSR613078-1"/>
    </source>
</evidence>
<feature type="binding site" evidence="3">
    <location>
        <position position="74"/>
    </location>
    <ligand>
        <name>substrate</name>
    </ligand>
</feature>
<dbReference type="OrthoDB" id="9781415at2"/>
<dbReference type="GO" id="GO:0009236">
    <property type="term" value="P:cobalamin biosynthetic process"/>
    <property type="evidence" value="ECO:0007669"/>
    <property type="project" value="UniProtKB-UniRule"/>
</dbReference>
<evidence type="ECO:0000313" key="4">
    <source>
        <dbReference type="EMBL" id="ABA89976.1"/>
    </source>
</evidence>
<dbReference type="RefSeq" id="WP_011342520.1">
    <property type="nucleotide sequence ID" value="NC_007498.2"/>
</dbReference>
<dbReference type="HOGENOM" id="CLU_033323_8_4_7"/>
<dbReference type="STRING" id="338963.Pcar_2741"/>
<dbReference type="EC" id="3.1.3.73" evidence="1"/>
<dbReference type="SMART" id="SM00855">
    <property type="entry name" value="PGAM"/>
    <property type="match status" value="1"/>
</dbReference>
<dbReference type="Proteomes" id="UP000002534">
    <property type="component" value="Chromosome"/>
</dbReference>
<dbReference type="Pfam" id="PF00300">
    <property type="entry name" value="His_Phos_1"/>
    <property type="match status" value="1"/>
</dbReference>
<evidence type="ECO:0000256" key="3">
    <source>
        <dbReference type="PIRSR" id="PIRSR613078-2"/>
    </source>
</evidence>
<dbReference type="InterPro" id="IPR017578">
    <property type="entry name" value="Ribazole_CobC"/>
</dbReference>
<keyword evidence="5" id="KW-1185">Reference proteome</keyword>
<dbReference type="KEGG" id="pca:Pcar_2741"/>
<name>Q3A0Y1_SYNC1</name>
<dbReference type="PANTHER" id="PTHR48100:SF10">
    <property type="entry name" value="2-CARBOXY-D-ARABINITOL-1-PHOSPHATASE-RELATED"/>
    <property type="match status" value="1"/>
</dbReference>
<dbReference type="EMBL" id="CP000142">
    <property type="protein sequence ID" value="ABA89976.1"/>
    <property type="molecule type" value="Genomic_DNA"/>
</dbReference>
<reference evidence="5" key="1">
    <citation type="submission" date="2005-10" db="EMBL/GenBank/DDBJ databases">
        <title>Complete sequence of Pelobacter carbinolicus DSM 2380.</title>
        <authorList>
            <person name="Copeland A."/>
            <person name="Lucas S."/>
            <person name="Lapidus A."/>
            <person name="Barry K."/>
            <person name="Detter J.C."/>
            <person name="Glavina T."/>
            <person name="Hammon N."/>
            <person name="Israni S."/>
            <person name="Pitluck S."/>
            <person name="Chertkov O."/>
            <person name="Schmutz J."/>
            <person name="Larimer F."/>
            <person name="Land M."/>
            <person name="Kyrpides N."/>
            <person name="Ivanova N."/>
            <person name="Richardson P."/>
        </authorList>
    </citation>
    <scope>NUCLEOTIDE SEQUENCE [LARGE SCALE GENOMIC DNA]</scope>
    <source>
        <strain evidence="5">DSM 2380 / NBRC 103641 / GraBd1</strain>
    </source>
</reference>
<feature type="active site" description="Tele-phosphohistidine intermediate" evidence="2">
    <location>
        <position position="25"/>
    </location>
</feature>
<dbReference type="InterPro" id="IPR050275">
    <property type="entry name" value="PGM_Phosphatase"/>
</dbReference>
<evidence type="ECO:0000313" key="5">
    <source>
        <dbReference type="Proteomes" id="UP000002534"/>
    </source>
</evidence>
<dbReference type="SUPFAM" id="SSF53254">
    <property type="entry name" value="Phosphoglycerate mutase-like"/>
    <property type="match status" value="1"/>
</dbReference>
<evidence type="ECO:0000256" key="1">
    <source>
        <dbReference type="NCBIfam" id="TIGR03162"/>
    </source>
</evidence>
<dbReference type="AlphaFoldDB" id="Q3A0Y1"/>
<accession>Q3A0Y1</accession>